<evidence type="ECO:0000256" key="1">
    <source>
        <dbReference type="SAM" id="MobiDB-lite"/>
    </source>
</evidence>
<dbReference type="GeneID" id="25903992"/>
<evidence type="ECO:0000313" key="2">
    <source>
        <dbReference type="EMBL" id="KNC84287.1"/>
    </source>
</evidence>
<dbReference type="Proteomes" id="UP000054560">
    <property type="component" value="Unassembled WGS sequence"/>
</dbReference>
<feature type="compositionally biased region" description="Polar residues" evidence="1">
    <location>
        <begin position="1"/>
        <end position="10"/>
    </location>
</feature>
<proteinExistence type="predicted"/>
<dbReference type="AlphaFoldDB" id="A0A0L0G5H3"/>
<evidence type="ECO:0000313" key="3">
    <source>
        <dbReference type="Proteomes" id="UP000054560"/>
    </source>
</evidence>
<accession>A0A0L0G5H3</accession>
<organism evidence="2 3">
    <name type="scientific">Sphaeroforma arctica JP610</name>
    <dbReference type="NCBI Taxonomy" id="667725"/>
    <lineage>
        <taxon>Eukaryota</taxon>
        <taxon>Ichthyosporea</taxon>
        <taxon>Ichthyophonida</taxon>
        <taxon>Sphaeroforma</taxon>
    </lineage>
</organism>
<feature type="compositionally biased region" description="Polar residues" evidence="1">
    <location>
        <begin position="17"/>
        <end position="33"/>
    </location>
</feature>
<feature type="region of interest" description="Disordered" evidence="1">
    <location>
        <begin position="1"/>
        <end position="35"/>
    </location>
</feature>
<protein>
    <submittedName>
        <fullName evidence="2">Uncharacterized protein</fullName>
    </submittedName>
</protein>
<gene>
    <name evidence="2" type="ORF">SARC_03488</name>
</gene>
<dbReference type="RefSeq" id="XP_014158189.1">
    <property type="nucleotide sequence ID" value="XM_014302714.1"/>
</dbReference>
<name>A0A0L0G5H3_9EUKA</name>
<dbReference type="EMBL" id="KQ241774">
    <property type="protein sequence ID" value="KNC84287.1"/>
    <property type="molecule type" value="Genomic_DNA"/>
</dbReference>
<keyword evidence="3" id="KW-1185">Reference proteome</keyword>
<sequence length="94" mass="10298">MLNPESSSFPNEGGKNTVETQVKASSPTTSTHAKISAIETGEECVAEKGCDEDIAVDQPLSWFQKIKANMMQQEKRQKALTCTVHRPGSSDLMR</sequence>
<reference evidence="2 3" key="1">
    <citation type="submission" date="2011-02" db="EMBL/GenBank/DDBJ databases">
        <title>The Genome Sequence of Sphaeroforma arctica JP610.</title>
        <authorList>
            <consortium name="The Broad Institute Genome Sequencing Platform"/>
            <person name="Russ C."/>
            <person name="Cuomo C."/>
            <person name="Young S.K."/>
            <person name="Zeng Q."/>
            <person name="Gargeya S."/>
            <person name="Alvarado L."/>
            <person name="Berlin A."/>
            <person name="Chapman S.B."/>
            <person name="Chen Z."/>
            <person name="Freedman E."/>
            <person name="Gellesch M."/>
            <person name="Goldberg J."/>
            <person name="Griggs A."/>
            <person name="Gujja S."/>
            <person name="Heilman E."/>
            <person name="Heiman D."/>
            <person name="Howarth C."/>
            <person name="Mehta T."/>
            <person name="Neiman D."/>
            <person name="Pearson M."/>
            <person name="Roberts A."/>
            <person name="Saif S."/>
            <person name="Shea T."/>
            <person name="Shenoy N."/>
            <person name="Sisk P."/>
            <person name="Stolte C."/>
            <person name="Sykes S."/>
            <person name="White J."/>
            <person name="Yandava C."/>
            <person name="Burger G."/>
            <person name="Gray M.W."/>
            <person name="Holland P.W.H."/>
            <person name="King N."/>
            <person name="Lang F.B.F."/>
            <person name="Roger A.J."/>
            <person name="Ruiz-Trillo I."/>
            <person name="Haas B."/>
            <person name="Nusbaum C."/>
            <person name="Birren B."/>
        </authorList>
    </citation>
    <scope>NUCLEOTIDE SEQUENCE [LARGE SCALE GENOMIC DNA]</scope>
    <source>
        <strain evidence="2 3">JP610</strain>
    </source>
</reference>